<dbReference type="Proteomes" id="UP000285317">
    <property type="component" value="Chromosome"/>
</dbReference>
<dbReference type="AlphaFoldDB" id="A0A3Q9UR50"/>
<dbReference type="KEGG" id="rfs:C1I64_04740"/>
<sequence>MTDHLAALRSSLHARIRLAAEARRTARTKPTTCPHTWETFKQTVTVENTGFAGRAWFKVKGCRRCKAKALVDYVVES</sequence>
<dbReference type="EMBL" id="CP028137">
    <property type="protein sequence ID" value="AZZ51416.1"/>
    <property type="molecule type" value="Genomic_DNA"/>
</dbReference>
<dbReference type="RefSeq" id="WP_127886368.1">
    <property type="nucleotide sequence ID" value="NZ_CP028137.1"/>
</dbReference>
<reference evidence="2" key="1">
    <citation type="submission" date="2018-03" db="EMBL/GenBank/DDBJ databases">
        <title>Bacteriophage NCPPB3778 and a type I-E CRISPR drive the evolution of the US Biological Select Agent, Rathayibacter toxicus.</title>
        <authorList>
            <person name="Davis E.W.II."/>
            <person name="Tabima J.F."/>
            <person name="Weisberg A.J."/>
            <person name="Dantas Lopes L."/>
            <person name="Wiseman M.S."/>
            <person name="Wiseman M.S."/>
            <person name="Pupko T."/>
            <person name="Belcher M.S."/>
            <person name="Sechler A.J."/>
            <person name="Tancos M.A."/>
            <person name="Schroeder B.K."/>
            <person name="Murray T.D."/>
            <person name="Luster D.G."/>
            <person name="Schneider W.L."/>
            <person name="Rogers E."/>
            <person name="Andreote F.D."/>
            <person name="Grunwald N.J."/>
            <person name="Putnam M.L."/>
            <person name="Chang J.H."/>
        </authorList>
    </citation>
    <scope>NUCLEOTIDE SEQUENCE [LARGE SCALE GENOMIC DNA]</scope>
    <source>
        <strain evidence="2">DSM 15932</strain>
    </source>
</reference>
<evidence type="ECO:0000313" key="2">
    <source>
        <dbReference type="Proteomes" id="UP000285317"/>
    </source>
</evidence>
<proteinExistence type="predicted"/>
<organism evidence="1 2">
    <name type="scientific">Rathayibacter festucae DSM 15932</name>
    <dbReference type="NCBI Taxonomy" id="1328866"/>
    <lineage>
        <taxon>Bacteria</taxon>
        <taxon>Bacillati</taxon>
        <taxon>Actinomycetota</taxon>
        <taxon>Actinomycetes</taxon>
        <taxon>Micrococcales</taxon>
        <taxon>Microbacteriaceae</taxon>
        <taxon>Rathayibacter</taxon>
    </lineage>
</organism>
<name>A0A3Q9UR50_9MICO</name>
<protein>
    <submittedName>
        <fullName evidence="1">Uncharacterized protein</fullName>
    </submittedName>
</protein>
<evidence type="ECO:0000313" key="1">
    <source>
        <dbReference type="EMBL" id="AZZ51416.1"/>
    </source>
</evidence>
<gene>
    <name evidence="1" type="ORF">C1I64_04740</name>
</gene>
<accession>A0A3Q9UR50</accession>